<organism evidence="3 4">
    <name type="scientific">Nitzschia inconspicua</name>
    <dbReference type="NCBI Taxonomy" id="303405"/>
    <lineage>
        <taxon>Eukaryota</taxon>
        <taxon>Sar</taxon>
        <taxon>Stramenopiles</taxon>
        <taxon>Ochrophyta</taxon>
        <taxon>Bacillariophyta</taxon>
        <taxon>Bacillariophyceae</taxon>
        <taxon>Bacillariophycidae</taxon>
        <taxon>Bacillariales</taxon>
        <taxon>Bacillariaceae</taxon>
        <taxon>Nitzschia</taxon>
    </lineage>
</organism>
<dbReference type="GO" id="GO:0005852">
    <property type="term" value="C:eukaryotic translation initiation factor 3 complex"/>
    <property type="evidence" value="ECO:0007669"/>
    <property type="project" value="TreeGrafter"/>
</dbReference>
<dbReference type="AlphaFoldDB" id="A0A9K3PP32"/>
<accession>A0A9K3PP32</accession>
<dbReference type="PROSITE" id="PS50250">
    <property type="entry name" value="PCI"/>
    <property type="match status" value="1"/>
</dbReference>
<dbReference type="InterPro" id="IPR045237">
    <property type="entry name" value="COPS7/eIF3m"/>
</dbReference>
<dbReference type="OrthoDB" id="10267031at2759"/>
<evidence type="ECO:0000259" key="2">
    <source>
        <dbReference type="PROSITE" id="PS50250"/>
    </source>
</evidence>
<name>A0A9K3PP32_9STRA</name>
<dbReference type="InterPro" id="IPR000717">
    <property type="entry name" value="PCI_dom"/>
</dbReference>
<reference evidence="3" key="1">
    <citation type="journal article" date="2021" name="Sci. Rep.">
        <title>Diploid genomic architecture of Nitzschia inconspicua, an elite biomass production diatom.</title>
        <authorList>
            <person name="Oliver A."/>
            <person name="Podell S."/>
            <person name="Pinowska A."/>
            <person name="Traller J.C."/>
            <person name="Smith S.R."/>
            <person name="McClure R."/>
            <person name="Beliaev A."/>
            <person name="Bohutskyi P."/>
            <person name="Hill E.A."/>
            <person name="Rabines A."/>
            <person name="Zheng H."/>
            <person name="Allen L.Z."/>
            <person name="Kuo A."/>
            <person name="Grigoriev I.V."/>
            <person name="Allen A.E."/>
            <person name="Hazlebeck D."/>
            <person name="Allen E.E."/>
        </authorList>
    </citation>
    <scope>NUCLEOTIDE SEQUENCE</scope>
    <source>
        <strain evidence="3">Hildebrandi</strain>
    </source>
</reference>
<comment type="similarity">
    <text evidence="1">Belongs to the CSN7/EIF3M family. CSN7 subfamily.</text>
</comment>
<dbReference type="Pfam" id="PF01399">
    <property type="entry name" value="PCI"/>
    <property type="match status" value="1"/>
</dbReference>
<gene>
    <name evidence="3" type="ORF">IV203_003246</name>
</gene>
<proteinExistence type="inferred from homology"/>
<dbReference type="PANTHER" id="PTHR15350">
    <property type="entry name" value="COP9 SIGNALOSOME COMPLEX SUBUNIT 7/DENDRITIC CELL PROTEIN GA17"/>
    <property type="match status" value="1"/>
</dbReference>
<sequence>MSSTVLANIADDAAHRLVGFLSSSSQTAPANFKEECEASLAVNDASKLIRIILSDPGSFESLVALPTEEGVSAVTLLGALLNKVKDGKSGQLLNEVADALCRVNSDDPVATTAKQVTLLATLYNMRSDPSEKVGLIVRMIRLASARDTTLLEAPSSALAKLMDPSRLIAILDEWNIPKSGRRELYRTAADGAKTPSAKQQFNLLVVETYSKSDVDATGLEYAKKSAIGAIQDPVTLFAQQRKILSLPAIEALDQSDVKLLALLKVFQEGGIDDYFAYIKTNGGDAVLTQWGLSAEECARNMRILSLCSLAGEHEEIPYALVAERLQTSQEEVEKWVIAAVSSGLLSAKMDQLKLTEKVSRQVMDNDTSTLYKSRYGINIHRIVIMTAQGTKDQLDHKLKKIVTI</sequence>
<dbReference type="Proteomes" id="UP000693970">
    <property type="component" value="Unassembled WGS sequence"/>
</dbReference>
<keyword evidence="4" id="KW-1185">Reference proteome</keyword>
<reference evidence="3" key="2">
    <citation type="submission" date="2021-04" db="EMBL/GenBank/DDBJ databases">
        <authorList>
            <person name="Podell S."/>
        </authorList>
    </citation>
    <scope>NUCLEOTIDE SEQUENCE</scope>
    <source>
        <strain evidence="3">Hildebrandi</strain>
    </source>
</reference>
<evidence type="ECO:0000313" key="4">
    <source>
        <dbReference type="Proteomes" id="UP000693970"/>
    </source>
</evidence>
<feature type="domain" description="PCI" evidence="2">
    <location>
        <begin position="197"/>
        <end position="363"/>
    </location>
</feature>
<protein>
    <submittedName>
        <fullName evidence="3">PCI domain containing protein</fullName>
    </submittedName>
</protein>
<dbReference type="PANTHER" id="PTHR15350:SF2">
    <property type="entry name" value="EUKARYOTIC TRANSLATION INITIATION FACTOR 3 SUBUNIT M"/>
    <property type="match status" value="1"/>
</dbReference>
<dbReference type="GO" id="GO:0002183">
    <property type="term" value="P:cytoplasmic translational initiation"/>
    <property type="evidence" value="ECO:0007669"/>
    <property type="project" value="TreeGrafter"/>
</dbReference>
<comment type="caution">
    <text evidence="3">The sequence shown here is derived from an EMBL/GenBank/DDBJ whole genome shotgun (WGS) entry which is preliminary data.</text>
</comment>
<evidence type="ECO:0000313" key="3">
    <source>
        <dbReference type="EMBL" id="KAG7353891.1"/>
    </source>
</evidence>
<dbReference type="EMBL" id="JAGRRH010000016">
    <property type="protein sequence ID" value="KAG7353891.1"/>
    <property type="molecule type" value="Genomic_DNA"/>
</dbReference>
<evidence type="ECO:0000256" key="1">
    <source>
        <dbReference type="ARBA" id="ARBA00008482"/>
    </source>
</evidence>